<evidence type="ECO:0000256" key="5">
    <source>
        <dbReference type="ARBA" id="ARBA00022741"/>
    </source>
</evidence>
<comment type="catalytic activity">
    <reaction evidence="7 8">
        <text>cytidine(34) in tRNA(Ile2) + L-lysine + ATP = lysidine(34) in tRNA(Ile2) + AMP + diphosphate + H(+)</text>
        <dbReference type="Rhea" id="RHEA:43744"/>
        <dbReference type="Rhea" id="RHEA-COMP:10625"/>
        <dbReference type="Rhea" id="RHEA-COMP:10670"/>
        <dbReference type="ChEBI" id="CHEBI:15378"/>
        <dbReference type="ChEBI" id="CHEBI:30616"/>
        <dbReference type="ChEBI" id="CHEBI:32551"/>
        <dbReference type="ChEBI" id="CHEBI:33019"/>
        <dbReference type="ChEBI" id="CHEBI:82748"/>
        <dbReference type="ChEBI" id="CHEBI:83665"/>
        <dbReference type="ChEBI" id="CHEBI:456215"/>
        <dbReference type="EC" id="6.3.4.19"/>
    </reaction>
</comment>
<comment type="similarity">
    <text evidence="8">Belongs to the tRNA(Ile)-lysidine synthase family.</text>
</comment>
<name>A0A2T0TTN6_9SPHI</name>
<dbReference type="EMBL" id="PVTH01000013">
    <property type="protein sequence ID" value="PRY48878.1"/>
    <property type="molecule type" value="Genomic_DNA"/>
</dbReference>
<gene>
    <name evidence="8" type="primary">tilS</name>
    <name evidence="10" type="ORF">B0I27_11361</name>
</gene>
<keyword evidence="3 8" id="KW-0436">Ligase</keyword>
<accession>A0A2T0TTN6</accession>
<dbReference type="InterPro" id="IPR011063">
    <property type="entry name" value="TilS/TtcA_N"/>
</dbReference>
<dbReference type="Pfam" id="PF01171">
    <property type="entry name" value="ATP_bind_3"/>
    <property type="match status" value="1"/>
</dbReference>
<evidence type="ECO:0000313" key="10">
    <source>
        <dbReference type="EMBL" id="PRY48878.1"/>
    </source>
</evidence>
<dbReference type="GO" id="GO:0005524">
    <property type="term" value="F:ATP binding"/>
    <property type="evidence" value="ECO:0007669"/>
    <property type="project" value="UniProtKB-UniRule"/>
</dbReference>
<dbReference type="SUPFAM" id="SSF56037">
    <property type="entry name" value="PheT/TilS domain"/>
    <property type="match status" value="1"/>
</dbReference>
<dbReference type="EC" id="6.3.4.19" evidence="8"/>
<dbReference type="NCBIfam" id="TIGR02432">
    <property type="entry name" value="lysidine_TilS_N"/>
    <property type="match status" value="1"/>
</dbReference>
<sequence length="445" mass="51115">MLPTSRFLSYISQHNLFGPADRLLLGVSGGKDSVLMAHLLYASGYQFGIAHCNFCLRDEESDGDEAFVRELASQLNVAFHSIKFDTVRHASSNQISTQMAARELRYAWFEQVRQEHGYHYIAVAQHKSDATETILLNLIRGTGIAGLHGILPKRDSIIRPLLFLTSEEIDTIVTQSDISFRNDSSNASVKYARNKIRHEVIPKMKQLNERLDQTFEENSQRFLEVETFLKHEVDKLRNKLFQHTGADTTEIDVELLADLNPRNLLLYELFKPYQFSETTIKDLVSAWKNQSGKMFESPSHILLLDRNLLILQKRSNAENPKITFFENMESFEWNGRKYNTSRVKPNDVKFSGNGKIAYLDADLLQFPLNLRLWNKGDYFQPLGMQGKKKISDFFIGQKLNRFEKANIGILENGNGDILWVVGFRSDNRYRVTDSTQNIFIIETSG</sequence>
<feature type="binding site" evidence="8">
    <location>
        <begin position="28"/>
        <end position="33"/>
    </location>
    <ligand>
        <name>ATP</name>
        <dbReference type="ChEBI" id="CHEBI:30616"/>
    </ligand>
</feature>
<comment type="caution">
    <text evidence="10">The sequence shown here is derived from an EMBL/GenBank/DDBJ whole genome shotgun (WGS) entry which is preliminary data.</text>
</comment>
<keyword evidence="4 8" id="KW-0819">tRNA processing</keyword>
<dbReference type="PANTHER" id="PTHR43033">
    <property type="entry name" value="TRNA(ILE)-LYSIDINE SYNTHASE-RELATED"/>
    <property type="match status" value="1"/>
</dbReference>
<dbReference type="InterPro" id="IPR012094">
    <property type="entry name" value="tRNA_Ile_lys_synt"/>
</dbReference>
<keyword evidence="5 8" id="KW-0547">Nucleotide-binding</keyword>
<comment type="function">
    <text evidence="8">Ligates lysine onto the cytidine present at position 34 of the AUA codon-specific tRNA(Ile) that contains the anticodon CAU, in an ATP-dependent manner. Cytidine is converted to lysidine, thus changing the amino acid specificity of the tRNA from methionine to isoleucine.</text>
</comment>
<comment type="domain">
    <text evidence="8">The N-terminal region contains the highly conserved SGGXDS motif, predicted to be a P-loop motif involved in ATP binding.</text>
</comment>
<reference evidence="10 11" key="1">
    <citation type="submission" date="2018-03" db="EMBL/GenBank/DDBJ databases">
        <title>Genomic Encyclopedia of Type Strains, Phase III (KMG-III): the genomes of soil and plant-associated and newly described type strains.</title>
        <authorList>
            <person name="Whitman W."/>
        </authorList>
    </citation>
    <scope>NUCLEOTIDE SEQUENCE [LARGE SCALE GENOMIC DNA]</scope>
    <source>
        <strain evidence="10 11">CGMCC 1.9313</strain>
    </source>
</reference>
<dbReference type="GO" id="GO:0032267">
    <property type="term" value="F:tRNA(Ile)-lysidine synthase activity"/>
    <property type="evidence" value="ECO:0007669"/>
    <property type="project" value="UniProtKB-EC"/>
</dbReference>
<evidence type="ECO:0000256" key="4">
    <source>
        <dbReference type="ARBA" id="ARBA00022694"/>
    </source>
</evidence>
<dbReference type="InterPro" id="IPR012795">
    <property type="entry name" value="tRNA_Ile_lys_synt_N"/>
</dbReference>
<dbReference type="SUPFAM" id="SSF52402">
    <property type="entry name" value="Adenine nucleotide alpha hydrolases-like"/>
    <property type="match status" value="1"/>
</dbReference>
<dbReference type="PANTHER" id="PTHR43033:SF1">
    <property type="entry name" value="TRNA(ILE)-LYSIDINE SYNTHASE-RELATED"/>
    <property type="match status" value="1"/>
</dbReference>
<keyword evidence="11" id="KW-1185">Reference proteome</keyword>
<evidence type="ECO:0000313" key="11">
    <source>
        <dbReference type="Proteomes" id="UP000238034"/>
    </source>
</evidence>
<dbReference type="GO" id="GO:0005737">
    <property type="term" value="C:cytoplasm"/>
    <property type="evidence" value="ECO:0007669"/>
    <property type="project" value="UniProtKB-SubCell"/>
</dbReference>
<evidence type="ECO:0000259" key="9">
    <source>
        <dbReference type="SMART" id="SM00977"/>
    </source>
</evidence>
<keyword evidence="2 8" id="KW-0963">Cytoplasm</keyword>
<feature type="domain" description="Lysidine-tRNA(Ile) synthetase C-terminal" evidence="9">
    <location>
        <begin position="368"/>
        <end position="441"/>
    </location>
</feature>
<dbReference type="SMART" id="SM00977">
    <property type="entry name" value="TilS_C"/>
    <property type="match status" value="1"/>
</dbReference>
<evidence type="ECO:0000256" key="6">
    <source>
        <dbReference type="ARBA" id="ARBA00022840"/>
    </source>
</evidence>
<proteinExistence type="inferred from homology"/>
<evidence type="ECO:0000256" key="7">
    <source>
        <dbReference type="ARBA" id="ARBA00048539"/>
    </source>
</evidence>
<organism evidence="10 11">
    <name type="scientific">Arcticibacter pallidicorallinus</name>
    <dbReference type="NCBI Taxonomy" id="1259464"/>
    <lineage>
        <taxon>Bacteria</taxon>
        <taxon>Pseudomonadati</taxon>
        <taxon>Bacteroidota</taxon>
        <taxon>Sphingobacteriia</taxon>
        <taxon>Sphingobacteriales</taxon>
        <taxon>Sphingobacteriaceae</taxon>
        <taxon>Arcticibacter</taxon>
    </lineage>
</organism>
<dbReference type="GO" id="GO:0006400">
    <property type="term" value="P:tRNA modification"/>
    <property type="evidence" value="ECO:0007669"/>
    <property type="project" value="UniProtKB-UniRule"/>
</dbReference>
<comment type="subcellular location">
    <subcellularLocation>
        <location evidence="1 8">Cytoplasm</location>
    </subcellularLocation>
</comment>
<protein>
    <recommendedName>
        <fullName evidence="8">tRNA(Ile)-lysidine synthase</fullName>
        <ecNumber evidence="8">6.3.4.19</ecNumber>
    </recommendedName>
    <alternativeName>
        <fullName evidence="8">tRNA(Ile)-2-lysyl-cytidine synthase</fullName>
    </alternativeName>
    <alternativeName>
        <fullName evidence="8">tRNA(Ile)-lysidine synthetase</fullName>
    </alternativeName>
</protein>
<evidence type="ECO:0000256" key="8">
    <source>
        <dbReference type="HAMAP-Rule" id="MF_01161"/>
    </source>
</evidence>
<dbReference type="InterPro" id="IPR014729">
    <property type="entry name" value="Rossmann-like_a/b/a_fold"/>
</dbReference>
<dbReference type="HAMAP" id="MF_01161">
    <property type="entry name" value="tRNA_Ile_lys_synt"/>
    <property type="match status" value="1"/>
</dbReference>
<evidence type="ECO:0000256" key="2">
    <source>
        <dbReference type="ARBA" id="ARBA00022490"/>
    </source>
</evidence>
<dbReference type="OrthoDB" id="9807403at2"/>
<dbReference type="InterPro" id="IPR012796">
    <property type="entry name" value="Lysidine-tRNA-synth_C"/>
</dbReference>
<dbReference type="Pfam" id="PF11734">
    <property type="entry name" value="TilS_C"/>
    <property type="match status" value="1"/>
</dbReference>
<keyword evidence="6 8" id="KW-0067">ATP-binding</keyword>
<dbReference type="RefSeq" id="WP_106295261.1">
    <property type="nucleotide sequence ID" value="NZ_PVTH01000013.1"/>
</dbReference>
<dbReference type="CDD" id="cd01992">
    <property type="entry name" value="TilS_N"/>
    <property type="match status" value="1"/>
</dbReference>
<dbReference type="NCBIfam" id="TIGR02433">
    <property type="entry name" value="lysidine_TilS_C"/>
    <property type="match status" value="1"/>
</dbReference>
<dbReference type="AlphaFoldDB" id="A0A2T0TTN6"/>
<evidence type="ECO:0000256" key="1">
    <source>
        <dbReference type="ARBA" id="ARBA00004496"/>
    </source>
</evidence>
<evidence type="ECO:0000256" key="3">
    <source>
        <dbReference type="ARBA" id="ARBA00022598"/>
    </source>
</evidence>
<dbReference type="Gene3D" id="3.40.50.620">
    <property type="entry name" value="HUPs"/>
    <property type="match status" value="1"/>
</dbReference>
<dbReference type="Proteomes" id="UP000238034">
    <property type="component" value="Unassembled WGS sequence"/>
</dbReference>